<reference evidence="1 2" key="1">
    <citation type="submission" date="2020-10" db="EMBL/GenBank/DDBJ databases">
        <title>The Coptis chinensis genome and diversification of protoberbering-type alkaloids.</title>
        <authorList>
            <person name="Wang B."/>
            <person name="Shu S."/>
            <person name="Song C."/>
            <person name="Liu Y."/>
        </authorList>
    </citation>
    <scope>NUCLEOTIDE SEQUENCE [LARGE SCALE GENOMIC DNA]</scope>
    <source>
        <strain evidence="1">HL-2020</strain>
        <tissue evidence="1">Leaf</tissue>
    </source>
</reference>
<protein>
    <submittedName>
        <fullName evidence="1">Uncharacterized protein</fullName>
    </submittedName>
</protein>
<organism evidence="1 2">
    <name type="scientific">Coptis chinensis</name>
    <dbReference type="NCBI Taxonomy" id="261450"/>
    <lineage>
        <taxon>Eukaryota</taxon>
        <taxon>Viridiplantae</taxon>
        <taxon>Streptophyta</taxon>
        <taxon>Embryophyta</taxon>
        <taxon>Tracheophyta</taxon>
        <taxon>Spermatophyta</taxon>
        <taxon>Magnoliopsida</taxon>
        <taxon>Ranunculales</taxon>
        <taxon>Ranunculaceae</taxon>
        <taxon>Coptidoideae</taxon>
        <taxon>Coptis</taxon>
    </lineage>
</organism>
<dbReference type="OrthoDB" id="2016320at2759"/>
<gene>
    <name evidence="1" type="ORF">IFM89_037731</name>
</gene>
<accession>A0A835IQA1</accession>
<name>A0A835IQA1_9MAGN</name>
<keyword evidence="2" id="KW-1185">Reference proteome</keyword>
<evidence type="ECO:0000313" key="2">
    <source>
        <dbReference type="Proteomes" id="UP000631114"/>
    </source>
</evidence>
<dbReference type="PANTHER" id="PTHR47604">
    <property type="entry name" value="ADENYLYL CYCLASE"/>
    <property type="match status" value="1"/>
</dbReference>
<proteinExistence type="predicted"/>
<dbReference type="Proteomes" id="UP000631114">
    <property type="component" value="Unassembled WGS sequence"/>
</dbReference>
<evidence type="ECO:0000313" key="1">
    <source>
        <dbReference type="EMBL" id="KAF9623150.1"/>
    </source>
</evidence>
<comment type="caution">
    <text evidence="1">The sequence shown here is derived from an EMBL/GenBank/DDBJ whole genome shotgun (WGS) entry which is preliminary data.</text>
</comment>
<feature type="non-terminal residue" evidence="1">
    <location>
        <position position="1"/>
    </location>
</feature>
<dbReference type="PANTHER" id="PTHR47604:SF1">
    <property type="entry name" value="ADENYLYL CYCLASE"/>
    <property type="match status" value="1"/>
</dbReference>
<dbReference type="AlphaFoldDB" id="A0A835IQA1"/>
<sequence length="145" mass="16819">RKIKGQTAPPNTLLWSLVEKCANRDDIVLLFDMLQNLRRFVLESDSALEWFFFWLNLNTRTTGDVESIWKIENLRSKAMEKHNLDTGFSCAKGFLLEGKPESAAAIIHVLNERLRDEKRTGITLELQKLVSEWPSEVTKQQKEED</sequence>
<dbReference type="EMBL" id="JADFTS010000002">
    <property type="protein sequence ID" value="KAF9623150.1"/>
    <property type="molecule type" value="Genomic_DNA"/>
</dbReference>